<reference evidence="6 7" key="1">
    <citation type="submission" date="2018-06" db="EMBL/GenBank/DDBJ databases">
        <authorList>
            <consortium name="Pathogen Informatics"/>
            <person name="Doyle S."/>
        </authorList>
    </citation>
    <scope>NUCLEOTIDE SEQUENCE [LARGE SCALE GENOMIC DNA]</scope>
    <source>
        <strain evidence="6 7">NCTC10717</strain>
    </source>
</reference>
<dbReference type="SUPFAM" id="SSF56059">
    <property type="entry name" value="Glutathione synthetase ATP-binding domain-like"/>
    <property type="match status" value="1"/>
</dbReference>
<evidence type="ECO:0000313" key="7">
    <source>
        <dbReference type="Proteomes" id="UP000254575"/>
    </source>
</evidence>
<dbReference type="InterPro" id="IPR011226">
    <property type="entry name" value="ATP-grasp_fam"/>
</dbReference>
<evidence type="ECO:0000256" key="2">
    <source>
        <dbReference type="ARBA" id="ARBA00022741"/>
    </source>
</evidence>
<dbReference type="Pfam" id="PF15632">
    <property type="entry name" value="ATPgrasp_Ter"/>
    <property type="match status" value="1"/>
</dbReference>
<dbReference type="InterPro" id="IPR011761">
    <property type="entry name" value="ATP-grasp"/>
</dbReference>
<dbReference type="PIRSF" id="PIRSF029120">
    <property type="entry name" value="UCP029120"/>
    <property type="match status" value="1"/>
</dbReference>
<name>A0A380MLF8_9GAMM</name>
<evidence type="ECO:0000256" key="1">
    <source>
        <dbReference type="ARBA" id="ARBA00022598"/>
    </source>
</evidence>
<dbReference type="AlphaFoldDB" id="A0A380MLF8"/>
<dbReference type="GO" id="GO:0005524">
    <property type="term" value="F:ATP binding"/>
    <property type="evidence" value="ECO:0007669"/>
    <property type="project" value="UniProtKB-UniRule"/>
</dbReference>
<dbReference type="InterPro" id="IPR052032">
    <property type="entry name" value="ATP-dep_AA_Ligase"/>
</dbReference>
<dbReference type="PANTHER" id="PTHR43585">
    <property type="entry name" value="FUMIPYRROLE BIOSYNTHESIS PROTEIN C"/>
    <property type="match status" value="1"/>
</dbReference>
<feature type="domain" description="ATP-grasp" evidence="5">
    <location>
        <begin position="124"/>
        <end position="321"/>
    </location>
</feature>
<keyword evidence="2 4" id="KW-0547">Nucleotide-binding</keyword>
<dbReference type="EMBL" id="UHIA01000003">
    <property type="protein sequence ID" value="SUO92520.1"/>
    <property type="molecule type" value="Genomic_DNA"/>
</dbReference>
<dbReference type="PROSITE" id="PS50975">
    <property type="entry name" value="ATP_GRASP"/>
    <property type="match status" value="1"/>
</dbReference>
<dbReference type="Proteomes" id="UP000254575">
    <property type="component" value="Unassembled WGS sequence"/>
</dbReference>
<gene>
    <name evidence="6" type="ORF">NCTC10717_00596</name>
</gene>
<dbReference type="OrthoDB" id="9803907at2"/>
<protein>
    <submittedName>
        <fullName evidence="6">Carbamoyl phosphate synthase-like protein</fullName>
    </submittedName>
</protein>
<dbReference type="Gene3D" id="3.30.470.20">
    <property type="entry name" value="ATP-grasp fold, B domain"/>
    <property type="match status" value="1"/>
</dbReference>
<evidence type="ECO:0000256" key="3">
    <source>
        <dbReference type="ARBA" id="ARBA00022840"/>
    </source>
</evidence>
<organism evidence="6 7">
    <name type="scientific">Suttonella indologenes</name>
    <dbReference type="NCBI Taxonomy" id="13276"/>
    <lineage>
        <taxon>Bacteria</taxon>
        <taxon>Pseudomonadati</taxon>
        <taxon>Pseudomonadota</taxon>
        <taxon>Gammaproteobacteria</taxon>
        <taxon>Cardiobacteriales</taxon>
        <taxon>Cardiobacteriaceae</taxon>
        <taxon>Suttonella</taxon>
    </lineage>
</organism>
<evidence type="ECO:0000313" key="6">
    <source>
        <dbReference type="EMBL" id="SUO92520.1"/>
    </source>
</evidence>
<proteinExistence type="predicted"/>
<accession>A0A380MLF8</accession>
<evidence type="ECO:0000259" key="5">
    <source>
        <dbReference type="PROSITE" id="PS50975"/>
    </source>
</evidence>
<keyword evidence="7" id="KW-1185">Reference proteome</keyword>
<dbReference type="PANTHER" id="PTHR43585:SF2">
    <property type="entry name" value="ATP-GRASP ENZYME FSQD"/>
    <property type="match status" value="1"/>
</dbReference>
<dbReference type="GO" id="GO:0016874">
    <property type="term" value="F:ligase activity"/>
    <property type="evidence" value="ECO:0007669"/>
    <property type="project" value="UniProtKB-KW"/>
</dbReference>
<keyword evidence="3 4" id="KW-0067">ATP-binding</keyword>
<sequence length="352" mass="39057">MRQHALSIWLAEGQASQRDMLASLQALKSHAPQALKIIASHRHHRPEITDMADIAYQEPEAEAERIDFVLQQARRHQTRVLLSGRNGKAYEAQRAAFAQAGIRLFTGAQNEDSLHLMDNKAAFAAFCQARHIPVAGGWEFHNIEELQELLAQHGQQALCVKPVSGIFAQGFWRLDSGDETWDSFSHLYHTEAKKIHLPQFIQAYQDSLMVQTRPIPMLLMPYLSGREYSIDVLCERGESLLAISRYKEGSVQHIGADESVLPLVEAVIAAIGCDGIVSVQSKGDAQGRQHILEINARPSGGISYGNHSSVDITQTAFAYWLGWLSKAEVKARQEQIQTCCVRPISGSVKISG</sequence>
<evidence type="ECO:0000256" key="4">
    <source>
        <dbReference type="PROSITE-ProRule" id="PRU00409"/>
    </source>
</evidence>
<dbReference type="GO" id="GO:0046872">
    <property type="term" value="F:metal ion binding"/>
    <property type="evidence" value="ECO:0007669"/>
    <property type="project" value="InterPro"/>
</dbReference>
<keyword evidence="1" id="KW-0436">Ligase</keyword>
<dbReference type="RefSeq" id="WP_115217875.1">
    <property type="nucleotide sequence ID" value="NZ_UHIA01000003.1"/>
</dbReference>